<dbReference type="OrthoDB" id="1683573at2"/>
<name>A0A1H8Z3B8_9BACI</name>
<dbReference type="Proteomes" id="UP000199427">
    <property type="component" value="Unassembled WGS sequence"/>
</dbReference>
<dbReference type="RefSeq" id="WP_091772135.1">
    <property type="nucleotide sequence ID" value="NZ_FOES01000001.1"/>
</dbReference>
<reference evidence="1 2" key="1">
    <citation type="submission" date="2016-10" db="EMBL/GenBank/DDBJ databases">
        <authorList>
            <person name="de Groot N.N."/>
        </authorList>
    </citation>
    <scope>NUCLEOTIDE SEQUENCE [LARGE SCALE GENOMIC DNA]</scope>
    <source>
        <strain evidence="1 2">DSM 21633</strain>
    </source>
</reference>
<accession>A0A1H8Z3B8</accession>
<proteinExistence type="predicted"/>
<organism evidence="1 2">
    <name type="scientific">Piscibacillus halophilus</name>
    <dbReference type="NCBI Taxonomy" id="571933"/>
    <lineage>
        <taxon>Bacteria</taxon>
        <taxon>Bacillati</taxon>
        <taxon>Bacillota</taxon>
        <taxon>Bacilli</taxon>
        <taxon>Bacillales</taxon>
        <taxon>Bacillaceae</taxon>
        <taxon>Piscibacillus</taxon>
    </lineage>
</organism>
<dbReference type="AlphaFoldDB" id="A0A1H8Z3B8"/>
<keyword evidence="2" id="KW-1185">Reference proteome</keyword>
<dbReference type="STRING" id="571933.SAMN05216362_101191"/>
<evidence type="ECO:0000313" key="1">
    <source>
        <dbReference type="EMBL" id="SEP58989.1"/>
    </source>
</evidence>
<sequence>MILYTPLNEQEIFEDEDQSVYQFVTVNHATVKLRRDPELNGYQIVHMVSTNPADYLNSELQPGTTYYL</sequence>
<evidence type="ECO:0000313" key="2">
    <source>
        <dbReference type="Proteomes" id="UP000199427"/>
    </source>
</evidence>
<protein>
    <submittedName>
        <fullName evidence="1">YlzJ-like protein</fullName>
    </submittedName>
</protein>
<dbReference type="InterPro" id="IPR025619">
    <property type="entry name" value="YlzJ"/>
</dbReference>
<dbReference type="EMBL" id="FOES01000001">
    <property type="protein sequence ID" value="SEP58989.1"/>
    <property type="molecule type" value="Genomic_DNA"/>
</dbReference>
<dbReference type="Pfam" id="PF14035">
    <property type="entry name" value="YlzJ"/>
    <property type="match status" value="1"/>
</dbReference>
<gene>
    <name evidence="1" type="ORF">SAMN05216362_101191</name>
</gene>